<dbReference type="AlphaFoldDB" id="A0A396AEF9"/>
<protein>
    <recommendedName>
        <fullName evidence="3">Glycosyltransferase family 2 protein</fullName>
    </recommendedName>
</protein>
<dbReference type="InterPro" id="IPR029044">
    <property type="entry name" value="Nucleotide-diphossugar_trans"/>
</dbReference>
<evidence type="ECO:0008006" key="3">
    <source>
        <dbReference type="Google" id="ProtNLM"/>
    </source>
</evidence>
<dbReference type="SUPFAM" id="SSF53448">
    <property type="entry name" value="Nucleotide-diphospho-sugar transferases"/>
    <property type="match status" value="1"/>
</dbReference>
<sequence length="303" mass="35658">MSNPIVSLCMPTNGVIEWVFPVLDSIYEQGCENEDFEIVITDNGNNKEFKEKIKIYNQKHLNLYYFETNALPFINEIESYKRANGRLIKFVNHRTLFVEGALNQLIGLAKENSDAKPIMYFANGVLKKEKKVFEYATFDEFVNNLSYWSSWSTGMTIWKEDFDKLPEDVSDFNELFPHTNVLFNERNRNKYVIDNTVIFNEIPQGRKPKGDYDLFYAFGVEYPSIILNLYRENSITADTLRSVLKDNLRFVAYMYSLYFIKKEYCSYDLNGLKDMYNIFYTKNQLVSEVLSIFIGKVTKRLKK</sequence>
<gene>
    <name evidence="1" type="ORF">DW813_06310</name>
</gene>
<name>A0A396AEF9_9FIRM</name>
<dbReference type="EMBL" id="QSIQ01000007">
    <property type="protein sequence ID" value="RHD04291.1"/>
    <property type="molecule type" value="Genomic_DNA"/>
</dbReference>
<dbReference type="RefSeq" id="WP_118092632.1">
    <property type="nucleotide sequence ID" value="NZ_QSIQ01000007.1"/>
</dbReference>
<reference evidence="1 2" key="1">
    <citation type="submission" date="2018-08" db="EMBL/GenBank/DDBJ databases">
        <title>A genome reference for cultivated species of the human gut microbiota.</title>
        <authorList>
            <person name="Zou Y."/>
            <person name="Xue W."/>
            <person name="Luo G."/>
        </authorList>
    </citation>
    <scope>NUCLEOTIDE SEQUENCE [LARGE SCALE GENOMIC DNA]</scope>
    <source>
        <strain evidence="1 2">AM32-8LB</strain>
    </source>
</reference>
<evidence type="ECO:0000313" key="2">
    <source>
        <dbReference type="Proteomes" id="UP000266391"/>
    </source>
</evidence>
<comment type="caution">
    <text evidence="1">The sequence shown here is derived from an EMBL/GenBank/DDBJ whole genome shotgun (WGS) entry which is preliminary data.</text>
</comment>
<proteinExistence type="predicted"/>
<dbReference type="CDD" id="cd00761">
    <property type="entry name" value="Glyco_tranf_GTA_type"/>
    <property type="match status" value="1"/>
</dbReference>
<organism evidence="1 2">
    <name type="scientific">Roseburia inulinivorans</name>
    <dbReference type="NCBI Taxonomy" id="360807"/>
    <lineage>
        <taxon>Bacteria</taxon>
        <taxon>Bacillati</taxon>
        <taxon>Bacillota</taxon>
        <taxon>Clostridia</taxon>
        <taxon>Lachnospirales</taxon>
        <taxon>Lachnospiraceae</taxon>
        <taxon>Roseburia</taxon>
    </lineage>
</organism>
<accession>A0A396AEF9</accession>
<dbReference type="Proteomes" id="UP000266391">
    <property type="component" value="Unassembled WGS sequence"/>
</dbReference>
<evidence type="ECO:0000313" key="1">
    <source>
        <dbReference type="EMBL" id="RHD04291.1"/>
    </source>
</evidence>
<dbReference type="Gene3D" id="3.90.550.10">
    <property type="entry name" value="Spore Coat Polysaccharide Biosynthesis Protein SpsA, Chain A"/>
    <property type="match status" value="1"/>
</dbReference>